<dbReference type="InterPro" id="IPR000073">
    <property type="entry name" value="AB_hydrolase_1"/>
</dbReference>
<gene>
    <name evidence="2" type="primary">pcaD</name>
    <name evidence="2" type="ORF">GRI75_10295</name>
</gene>
<dbReference type="SUPFAM" id="SSF53474">
    <property type="entry name" value="alpha/beta-Hydrolases"/>
    <property type="match status" value="1"/>
</dbReference>
<dbReference type="InterPro" id="IPR026968">
    <property type="entry name" value="PcaD/CatD"/>
</dbReference>
<dbReference type="Proteomes" id="UP000469159">
    <property type="component" value="Unassembled WGS sequence"/>
</dbReference>
<dbReference type="EMBL" id="WTYK01000005">
    <property type="protein sequence ID" value="MXP42029.1"/>
    <property type="molecule type" value="Genomic_DNA"/>
</dbReference>
<organism evidence="2 3">
    <name type="scientific">Croceibacterium soli</name>
    <dbReference type="NCBI Taxonomy" id="1739690"/>
    <lineage>
        <taxon>Bacteria</taxon>
        <taxon>Pseudomonadati</taxon>
        <taxon>Pseudomonadota</taxon>
        <taxon>Alphaproteobacteria</taxon>
        <taxon>Sphingomonadales</taxon>
        <taxon>Erythrobacteraceae</taxon>
        <taxon>Croceibacterium</taxon>
    </lineage>
</organism>
<accession>A0A6I4UW99</accession>
<feature type="domain" description="AB hydrolase-1" evidence="1">
    <location>
        <begin position="27"/>
        <end position="247"/>
    </location>
</feature>
<name>A0A6I4UW99_9SPHN</name>
<dbReference type="RefSeq" id="WP_160746885.1">
    <property type="nucleotide sequence ID" value="NZ_WTYK01000005.1"/>
</dbReference>
<dbReference type="AlphaFoldDB" id="A0A6I4UW99"/>
<dbReference type="PANTHER" id="PTHR43433">
    <property type="entry name" value="HYDROLASE, ALPHA/BETA FOLD FAMILY PROTEIN"/>
    <property type="match status" value="1"/>
</dbReference>
<sequence>MNFGTITTGDHCRIAWRAEGPEDAPCLILSNSLGTTMAMWEPQLPALTAEFRVIRYDTRGHGGSDVPAGAYSMDRLGRDVLELADALRLDRFSFCGLSLGGMLAQWIAWRASERIDRLVIANSSPFMGPPSAWDTRIDTVREQGMAAIASPVLERWFTETFRADHGKVAVFREMLIGTRSEGYAGCCAAIRDMDMRPVLGLIRRPVLVIGGTADPATPLPHTEALASGIRNARCELLDAAHLSNLEQPERFNELLMAFLTGNS</sequence>
<keyword evidence="3" id="KW-1185">Reference proteome</keyword>
<evidence type="ECO:0000313" key="2">
    <source>
        <dbReference type="EMBL" id="MXP42029.1"/>
    </source>
</evidence>
<evidence type="ECO:0000259" key="1">
    <source>
        <dbReference type="Pfam" id="PF00561"/>
    </source>
</evidence>
<dbReference type="NCBIfam" id="TIGR02427">
    <property type="entry name" value="protocat_pcaD"/>
    <property type="match status" value="1"/>
</dbReference>
<proteinExistence type="predicted"/>
<dbReference type="InterPro" id="IPR029058">
    <property type="entry name" value="AB_hydrolase_fold"/>
</dbReference>
<protein>
    <submittedName>
        <fullName evidence="2">3-oxoadipate enol-lactonase</fullName>
        <ecNumber evidence="2">3.1.1.24</ecNumber>
    </submittedName>
</protein>
<reference evidence="2 3" key="1">
    <citation type="submission" date="2019-12" db="EMBL/GenBank/DDBJ databases">
        <title>Genomic-based taxomic classification of the family Erythrobacteraceae.</title>
        <authorList>
            <person name="Xu L."/>
        </authorList>
    </citation>
    <scope>NUCLEOTIDE SEQUENCE [LARGE SCALE GENOMIC DNA]</scope>
    <source>
        <strain evidence="2 3">MCCC 1K02066</strain>
    </source>
</reference>
<dbReference type="GO" id="GO:0047570">
    <property type="term" value="F:3-oxoadipate enol-lactonase activity"/>
    <property type="evidence" value="ECO:0007669"/>
    <property type="project" value="UniProtKB-EC"/>
</dbReference>
<dbReference type="PRINTS" id="PR00111">
    <property type="entry name" value="ABHYDROLASE"/>
</dbReference>
<dbReference type="EC" id="3.1.1.24" evidence="2"/>
<dbReference type="Pfam" id="PF00561">
    <property type="entry name" value="Abhydrolase_1"/>
    <property type="match status" value="1"/>
</dbReference>
<dbReference type="InterPro" id="IPR050471">
    <property type="entry name" value="AB_hydrolase"/>
</dbReference>
<dbReference type="GO" id="GO:0042952">
    <property type="term" value="P:beta-ketoadipate pathway"/>
    <property type="evidence" value="ECO:0007669"/>
    <property type="project" value="InterPro"/>
</dbReference>
<evidence type="ECO:0000313" key="3">
    <source>
        <dbReference type="Proteomes" id="UP000469159"/>
    </source>
</evidence>
<dbReference type="PANTHER" id="PTHR43433:SF5">
    <property type="entry name" value="AB HYDROLASE-1 DOMAIN-CONTAINING PROTEIN"/>
    <property type="match status" value="1"/>
</dbReference>
<keyword evidence="2" id="KW-0378">Hydrolase</keyword>
<dbReference type="OrthoDB" id="9804723at2"/>
<dbReference type="Gene3D" id="3.40.50.1820">
    <property type="entry name" value="alpha/beta hydrolase"/>
    <property type="match status" value="1"/>
</dbReference>
<comment type="caution">
    <text evidence="2">The sequence shown here is derived from an EMBL/GenBank/DDBJ whole genome shotgun (WGS) entry which is preliminary data.</text>
</comment>